<protein>
    <submittedName>
        <fullName evidence="1">Uncharacterized protein</fullName>
    </submittedName>
</protein>
<gene>
    <name evidence="1" type="ORF">LCGC14_1239380</name>
</gene>
<name>A0A0F9PAH4_9ZZZZ</name>
<proteinExistence type="predicted"/>
<reference evidence="1" key="1">
    <citation type="journal article" date="2015" name="Nature">
        <title>Complex archaea that bridge the gap between prokaryotes and eukaryotes.</title>
        <authorList>
            <person name="Spang A."/>
            <person name="Saw J.H."/>
            <person name="Jorgensen S.L."/>
            <person name="Zaremba-Niedzwiedzka K."/>
            <person name="Martijn J."/>
            <person name="Lind A.E."/>
            <person name="van Eijk R."/>
            <person name="Schleper C."/>
            <person name="Guy L."/>
            <person name="Ettema T.J."/>
        </authorList>
    </citation>
    <scope>NUCLEOTIDE SEQUENCE</scope>
</reference>
<evidence type="ECO:0000313" key="1">
    <source>
        <dbReference type="EMBL" id="KKM90372.1"/>
    </source>
</evidence>
<accession>A0A0F9PAH4</accession>
<sequence>MTPKPKDKPAGKPEQLKVYLFSNGNSAVFGDNDEQVAEFQTSWLLLFVQHLVNQGVNPLDVTYHMPDGRKASLFEIEDGYNWSIE</sequence>
<dbReference type="AlphaFoldDB" id="A0A0F9PAH4"/>
<organism evidence="1">
    <name type="scientific">marine sediment metagenome</name>
    <dbReference type="NCBI Taxonomy" id="412755"/>
    <lineage>
        <taxon>unclassified sequences</taxon>
        <taxon>metagenomes</taxon>
        <taxon>ecological metagenomes</taxon>
    </lineage>
</organism>
<dbReference type="EMBL" id="LAZR01006680">
    <property type="protein sequence ID" value="KKM90372.1"/>
    <property type="molecule type" value="Genomic_DNA"/>
</dbReference>
<comment type="caution">
    <text evidence="1">The sequence shown here is derived from an EMBL/GenBank/DDBJ whole genome shotgun (WGS) entry which is preliminary data.</text>
</comment>